<comment type="catalytic activity">
    <reaction evidence="1">
        <text>ATP + H2O = ADP + phosphate + H(+)</text>
        <dbReference type="Rhea" id="RHEA:13065"/>
        <dbReference type="ChEBI" id="CHEBI:15377"/>
        <dbReference type="ChEBI" id="CHEBI:15378"/>
        <dbReference type="ChEBI" id="CHEBI:30616"/>
        <dbReference type="ChEBI" id="CHEBI:43474"/>
        <dbReference type="ChEBI" id="CHEBI:456216"/>
        <dbReference type="EC" id="3.6.4.12"/>
    </reaction>
</comment>
<dbReference type="GO" id="GO:0005524">
    <property type="term" value="F:ATP binding"/>
    <property type="evidence" value="ECO:0007669"/>
    <property type="project" value="UniProtKB-KW"/>
</dbReference>
<dbReference type="InterPro" id="IPR027238">
    <property type="entry name" value="RuvB-like"/>
</dbReference>
<dbReference type="Gramene" id="OMERI07G16690.2">
    <property type="protein sequence ID" value="OMERI07G16690.2"/>
    <property type="gene ID" value="OMERI07G16690"/>
</dbReference>
<keyword evidence="1" id="KW-0805">Transcription regulation</keyword>
<sequence length="67" mass="7543">METVDELGGKMIEALGKEKAFGKVTKLGRSIGRSRDYDAVYPRTKFVKCPEGELQKREEVVHCVNLT</sequence>
<keyword evidence="1" id="KW-0347">Helicase</keyword>
<dbReference type="EnsemblPlants" id="OMERI07G16690.2">
    <property type="protein sequence ID" value="OMERI07G16690.2"/>
    <property type="gene ID" value="OMERI07G16690"/>
</dbReference>
<evidence type="ECO:0000313" key="3">
    <source>
        <dbReference type="EnsemblPlants" id="OMERI07G16690.2"/>
    </source>
</evidence>
<evidence type="ECO:0000256" key="1">
    <source>
        <dbReference type="RuleBase" id="RU363048"/>
    </source>
</evidence>
<comment type="similarity">
    <text evidence="1">Belongs to the RuvB family.</text>
</comment>
<dbReference type="GO" id="GO:0003678">
    <property type="term" value="F:DNA helicase activity"/>
    <property type="evidence" value="ECO:0007669"/>
    <property type="project" value="UniProtKB-EC"/>
</dbReference>
<dbReference type="Gene3D" id="2.40.50.360">
    <property type="entry name" value="RuvB-like helicase, domain II"/>
    <property type="match status" value="1"/>
</dbReference>
<dbReference type="EC" id="3.6.4.12" evidence="1"/>
<name>A0A0E0EDL8_9ORYZ</name>
<keyword evidence="1" id="KW-0539">Nucleus</keyword>
<reference evidence="3" key="1">
    <citation type="submission" date="2015-04" db="UniProtKB">
        <authorList>
            <consortium name="EnsemblPlants"/>
        </authorList>
    </citation>
    <scope>IDENTIFICATION</scope>
</reference>
<dbReference type="Proteomes" id="UP000008021">
    <property type="component" value="Chromosome 7"/>
</dbReference>
<dbReference type="InterPro" id="IPR010339">
    <property type="entry name" value="TIP49_P-loop"/>
</dbReference>
<dbReference type="PANTHER" id="PTHR11093">
    <property type="entry name" value="RUVB-RELATED REPTIN AND PONTIN"/>
    <property type="match status" value="1"/>
</dbReference>
<feature type="domain" description="TIP49 P-loop" evidence="2">
    <location>
        <begin position="18"/>
        <end position="66"/>
    </location>
</feature>
<dbReference type="Pfam" id="PF06068">
    <property type="entry name" value="TIP49"/>
    <property type="match status" value="1"/>
</dbReference>
<keyword evidence="1" id="KW-0067">ATP-binding</keyword>
<keyword evidence="4" id="KW-1185">Reference proteome</keyword>
<accession>A0A0E0EDL8</accession>
<dbReference type="InterPro" id="IPR042487">
    <property type="entry name" value="RuvBL1/2_DNA/RNA_bd_dom"/>
</dbReference>
<keyword evidence="1" id="KW-0547">Nucleotide-binding</keyword>
<dbReference type="HOGENOM" id="CLU_2816786_0_0_1"/>
<evidence type="ECO:0000313" key="4">
    <source>
        <dbReference type="Proteomes" id="UP000008021"/>
    </source>
</evidence>
<keyword evidence="1" id="KW-0378">Hydrolase</keyword>
<reference evidence="3" key="2">
    <citation type="submission" date="2018-05" db="EMBL/GenBank/DDBJ databases">
        <title>OmerRS3 (Oryza meridionalis Reference Sequence Version 3).</title>
        <authorList>
            <person name="Zhang J."/>
            <person name="Kudrna D."/>
            <person name="Lee S."/>
            <person name="Talag J."/>
            <person name="Welchert J."/>
            <person name="Wing R.A."/>
        </authorList>
    </citation>
    <scope>NUCLEOTIDE SEQUENCE [LARGE SCALE GENOMIC DNA]</scope>
    <source>
        <strain evidence="3">cv. OR44</strain>
    </source>
</reference>
<organism evidence="3">
    <name type="scientific">Oryza meridionalis</name>
    <dbReference type="NCBI Taxonomy" id="40149"/>
    <lineage>
        <taxon>Eukaryota</taxon>
        <taxon>Viridiplantae</taxon>
        <taxon>Streptophyta</taxon>
        <taxon>Embryophyta</taxon>
        <taxon>Tracheophyta</taxon>
        <taxon>Spermatophyta</taxon>
        <taxon>Magnoliopsida</taxon>
        <taxon>Liliopsida</taxon>
        <taxon>Poales</taxon>
        <taxon>Poaceae</taxon>
        <taxon>BOP clade</taxon>
        <taxon>Oryzoideae</taxon>
        <taxon>Oryzeae</taxon>
        <taxon>Oryzinae</taxon>
        <taxon>Oryza</taxon>
    </lineage>
</organism>
<proteinExistence type="inferred from homology"/>
<dbReference type="GO" id="GO:0016887">
    <property type="term" value="F:ATP hydrolysis activity"/>
    <property type="evidence" value="ECO:0007669"/>
    <property type="project" value="RHEA"/>
</dbReference>
<keyword evidence="1" id="KW-0804">Transcription</keyword>
<evidence type="ECO:0000259" key="2">
    <source>
        <dbReference type="Pfam" id="PF06068"/>
    </source>
</evidence>
<dbReference type="AlphaFoldDB" id="A0A0E0EDL8"/>
<protein>
    <recommendedName>
        <fullName evidence="1">RuvB-like helicase</fullName>
        <ecNumber evidence="1">3.6.4.12</ecNumber>
    </recommendedName>
</protein>